<evidence type="ECO:0000313" key="8">
    <source>
        <dbReference type="EMBL" id="HJA79396.1"/>
    </source>
</evidence>
<comment type="caution">
    <text evidence="8">The sequence shown here is derived from an EMBL/GenBank/DDBJ whole genome shotgun (WGS) entry which is preliminary data.</text>
</comment>
<feature type="transmembrane region" description="Helical" evidence="6">
    <location>
        <begin position="74"/>
        <end position="94"/>
    </location>
</feature>
<keyword evidence="3 6" id="KW-0812">Transmembrane</keyword>
<dbReference type="InterPro" id="IPR050638">
    <property type="entry name" value="AA-Vitamin_Transporters"/>
</dbReference>
<keyword evidence="5 6" id="KW-0472">Membrane</keyword>
<dbReference type="Proteomes" id="UP000823821">
    <property type="component" value="Unassembled WGS sequence"/>
</dbReference>
<feature type="transmembrane region" description="Helical" evidence="6">
    <location>
        <begin position="213"/>
        <end position="233"/>
    </location>
</feature>
<reference evidence="8" key="1">
    <citation type="journal article" date="2021" name="PeerJ">
        <title>Extensive microbial diversity within the chicken gut microbiome revealed by metagenomics and culture.</title>
        <authorList>
            <person name="Gilroy R."/>
            <person name="Ravi A."/>
            <person name="Getino M."/>
            <person name="Pursley I."/>
            <person name="Horton D.L."/>
            <person name="Alikhan N.F."/>
            <person name="Baker D."/>
            <person name="Gharbi K."/>
            <person name="Hall N."/>
            <person name="Watson M."/>
            <person name="Adriaenssens E.M."/>
            <person name="Foster-Nyarko E."/>
            <person name="Jarju S."/>
            <person name="Secka A."/>
            <person name="Antonio M."/>
            <person name="Oren A."/>
            <person name="Chaudhuri R.R."/>
            <person name="La Ragione R."/>
            <person name="Hildebrand F."/>
            <person name="Pallen M.J."/>
        </authorList>
    </citation>
    <scope>NUCLEOTIDE SEQUENCE</scope>
    <source>
        <strain evidence="8">5032</strain>
    </source>
</reference>
<reference evidence="8" key="2">
    <citation type="submission" date="2021-04" db="EMBL/GenBank/DDBJ databases">
        <authorList>
            <person name="Gilroy R."/>
        </authorList>
    </citation>
    <scope>NUCLEOTIDE SEQUENCE</scope>
    <source>
        <strain evidence="8">5032</strain>
    </source>
</reference>
<protein>
    <submittedName>
        <fullName evidence="8">EamA family transporter</fullName>
    </submittedName>
</protein>
<comment type="subcellular location">
    <subcellularLocation>
        <location evidence="1">Membrane</location>
        <topology evidence="1">Multi-pass membrane protein</topology>
    </subcellularLocation>
</comment>
<evidence type="ECO:0000256" key="2">
    <source>
        <dbReference type="ARBA" id="ARBA00007362"/>
    </source>
</evidence>
<gene>
    <name evidence="8" type="ORF">H9784_07520</name>
</gene>
<feature type="transmembrane region" description="Helical" evidence="6">
    <location>
        <begin position="270"/>
        <end position="288"/>
    </location>
</feature>
<comment type="similarity">
    <text evidence="2">Belongs to the EamA transporter family.</text>
</comment>
<dbReference type="AlphaFoldDB" id="A0A9D2KSF8"/>
<feature type="transmembrane region" description="Helical" evidence="6">
    <location>
        <begin position="100"/>
        <end position="121"/>
    </location>
</feature>
<feature type="transmembrane region" description="Helical" evidence="6">
    <location>
        <begin position="12"/>
        <end position="32"/>
    </location>
</feature>
<feature type="transmembrane region" description="Helical" evidence="6">
    <location>
        <begin position="245"/>
        <end position="264"/>
    </location>
</feature>
<feature type="domain" description="EamA" evidence="7">
    <location>
        <begin position="11"/>
        <end position="143"/>
    </location>
</feature>
<dbReference type="SUPFAM" id="SSF103481">
    <property type="entry name" value="Multidrug resistance efflux transporter EmrE"/>
    <property type="match status" value="2"/>
</dbReference>
<evidence type="ECO:0000256" key="1">
    <source>
        <dbReference type="ARBA" id="ARBA00004141"/>
    </source>
</evidence>
<dbReference type="InterPro" id="IPR000620">
    <property type="entry name" value="EamA_dom"/>
</dbReference>
<feature type="transmembrane region" description="Helical" evidence="6">
    <location>
        <begin position="188"/>
        <end position="207"/>
    </location>
</feature>
<evidence type="ECO:0000256" key="3">
    <source>
        <dbReference type="ARBA" id="ARBA00022692"/>
    </source>
</evidence>
<organism evidence="8 9">
    <name type="scientific">Candidatus Desulfovibrio intestinavium</name>
    <dbReference type="NCBI Taxonomy" id="2838534"/>
    <lineage>
        <taxon>Bacteria</taxon>
        <taxon>Pseudomonadati</taxon>
        <taxon>Thermodesulfobacteriota</taxon>
        <taxon>Desulfovibrionia</taxon>
        <taxon>Desulfovibrionales</taxon>
        <taxon>Desulfovibrionaceae</taxon>
        <taxon>Desulfovibrio</taxon>
    </lineage>
</organism>
<accession>A0A9D2KSF8</accession>
<evidence type="ECO:0000259" key="7">
    <source>
        <dbReference type="Pfam" id="PF00892"/>
    </source>
</evidence>
<evidence type="ECO:0000256" key="5">
    <source>
        <dbReference type="ARBA" id="ARBA00023136"/>
    </source>
</evidence>
<proteinExistence type="inferred from homology"/>
<dbReference type="PANTHER" id="PTHR32322:SF2">
    <property type="entry name" value="EAMA DOMAIN-CONTAINING PROTEIN"/>
    <property type="match status" value="1"/>
</dbReference>
<evidence type="ECO:0000313" key="9">
    <source>
        <dbReference type="Proteomes" id="UP000823821"/>
    </source>
</evidence>
<feature type="domain" description="EamA" evidence="7">
    <location>
        <begin position="157"/>
        <end position="287"/>
    </location>
</feature>
<feature type="transmembrane region" description="Helical" evidence="6">
    <location>
        <begin position="130"/>
        <end position="150"/>
    </location>
</feature>
<keyword evidence="4 6" id="KW-1133">Transmembrane helix</keyword>
<dbReference type="InterPro" id="IPR037185">
    <property type="entry name" value="EmrE-like"/>
</dbReference>
<dbReference type="EMBL" id="DWZD01000041">
    <property type="protein sequence ID" value="HJA79396.1"/>
    <property type="molecule type" value="Genomic_DNA"/>
</dbReference>
<feature type="transmembrane region" description="Helical" evidence="6">
    <location>
        <begin position="156"/>
        <end position="176"/>
    </location>
</feature>
<evidence type="ECO:0000256" key="6">
    <source>
        <dbReference type="SAM" id="Phobius"/>
    </source>
</evidence>
<dbReference type="GO" id="GO:0016020">
    <property type="term" value="C:membrane"/>
    <property type="evidence" value="ECO:0007669"/>
    <property type="project" value="UniProtKB-SubCell"/>
</dbReference>
<sequence>MNAPASSHAASGYFWIILTAFFWSLVGVLSKVCMAEGVSPLETAFWRSAFGLLLFLCHTLATRQIAVPPRAASSFILFGVWGIGVFYSVTQYAIKLSGAAMSVVLMYTAPIWVAIISRILFGESISGRKLAAIGVALCGTALVCFSGGSLPGQHSWLGIACGLLIGLSYASHYPFYRWWQNRYSAATLYFYSLIGGLAALWLATPVSLDHSPRVWLCLALLGMCTSYFAYLCYGLALKRIGLVRAAVTCYLEPVLSTLWVWLFWQESFTLMGWIGSILVLGAVLLLSLDRSGDCPLPARRFIHR</sequence>
<feature type="transmembrane region" description="Helical" evidence="6">
    <location>
        <begin position="44"/>
        <end position="62"/>
    </location>
</feature>
<name>A0A9D2KSF8_9BACT</name>
<dbReference type="Gene3D" id="1.10.3730.20">
    <property type="match status" value="1"/>
</dbReference>
<dbReference type="Pfam" id="PF00892">
    <property type="entry name" value="EamA"/>
    <property type="match status" value="2"/>
</dbReference>
<evidence type="ECO:0000256" key="4">
    <source>
        <dbReference type="ARBA" id="ARBA00022989"/>
    </source>
</evidence>
<dbReference type="PANTHER" id="PTHR32322">
    <property type="entry name" value="INNER MEMBRANE TRANSPORTER"/>
    <property type="match status" value="1"/>
</dbReference>